<protein>
    <submittedName>
        <fullName evidence="4">Multiple monosaccharide-binding protein</fullName>
    </submittedName>
</protein>
<proteinExistence type="predicted"/>
<name>A0A369BB20_9FIRM</name>
<sequence length="359" mass="39211">MKKILAFTLAATLMLGFTGCNNSKPVGGEQKGIKVGVAMPTKSLQRWNQDAENIQKKLTDKGYEVDIQFAENKVDAQVSQIENMVTKGAKVIVAVAIDGSALSSVLDDAKATGVKVISYDRLIMNTDAVDYYATFDNYSVGQIQGQYIEEKLGLKEGKGPYNFEIATGPLDDNNVVYFFGGAMDVLKPYVDKGQLVVRSKQTTREQCATPNWEENKAQERMDNILTANYTSERLDAVLCSNDSVSLGVQSALKSAGYGTSDKPMPILTGQDANIANVKAIVAGEQSMSVFKDTRALADKVVEMVDAVVQGKEPDVNDTKSYNNGKKVVPSYLLRPVAVDKDNYKKLLVESGYYTEDELK</sequence>
<dbReference type="CDD" id="cd19994">
    <property type="entry name" value="PBP1_ChvE"/>
    <property type="match status" value="1"/>
</dbReference>
<dbReference type="AlphaFoldDB" id="A0A369BB20"/>
<dbReference type="RefSeq" id="WP_114297602.1">
    <property type="nucleotide sequence ID" value="NZ_QPJT01000009.1"/>
</dbReference>
<dbReference type="NCBIfam" id="NF040907">
    <property type="entry name" value="ChvE"/>
    <property type="match status" value="1"/>
</dbReference>
<dbReference type="InterPro" id="IPR025997">
    <property type="entry name" value="SBP_2_dom"/>
</dbReference>
<evidence type="ECO:0000256" key="1">
    <source>
        <dbReference type="ARBA" id="ARBA00004196"/>
    </source>
</evidence>
<dbReference type="OrthoDB" id="9769193at2"/>
<evidence type="ECO:0000259" key="3">
    <source>
        <dbReference type="Pfam" id="PF13407"/>
    </source>
</evidence>
<dbReference type="Pfam" id="PF13407">
    <property type="entry name" value="Peripla_BP_4"/>
    <property type="match status" value="1"/>
</dbReference>
<dbReference type="GO" id="GO:0030246">
    <property type="term" value="F:carbohydrate binding"/>
    <property type="evidence" value="ECO:0007669"/>
    <property type="project" value="TreeGrafter"/>
</dbReference>
<dbReference type="EMBL" id="QPJT01000009">
    <property type="protein sequence ID" value="RCX16874.1"/>
    <property type="molecule type" value="Genomic_DNA"/>
</dbReference>
<dbReference type="GO" id="GO:0030288">
    <property type="term" value="C:outer membrane-bounded periplasmic space"/>
    <property type="evidence" value="ECO:0007669"/>
    <property type="project" value="TreeGrafter"/>
</dbReference>
<dbReference type="Gene3D" id="3.40.50.2300">
    <property type="match status" value="2"/>
</dbReference>
<dbReference type="PROSITE" id="PS51257">
    <property type="entry name" value="PROKAR_LIPOPROTEIN"/>
    <property type="match status" value="1"/>
</dbReference>
<comment type="subcellular location">
    <subcellularLocation>
        <location evidence="1">Cell envelope</location>
    </subcellularLocation>
</comment>
<dbReference type="InterPro" id="IPR050555">
    <property type="entry name" value="Bact_Solute-Bind_Prot2"/>
</dbReference>
<gene>
    <name evidence="4" type="ORF">DFR58_109101</name>
</gene>
<dbReference type="InterPro" id="IPR028082">
    <property type="entry name" value="Peripla_BP_I"/>
</dbReference>
<dbReference type="Proteomes" id="UP000253034">
    <property type="component" value="Unassembled WGS sequence"/>
</dbReference>
<evidence type="ECO:0000256" key="2">
    <source>
        <dbReference type="ARBA" id="ARBA00022729"/>
    </source>
</evidence>
<dbReference type="PANTHER" id="PTHR30036">
    <property type="entry name" value="D-XYLOSE-BINDING PERIPLASMIC PROTEIN"/>
    <property type="match status" value="1"/>
</dbReference>
<dbReference type="SUPFAM" id="SSF53822">
    <property type="entry name" value="Periplasmic binding protein-like I"/>
    <property type="match status" value="1"/>
</dbReference>
<keyword evidence="5" id="KW-1185">Reference proteome</keyword>
<evidence type="ECO:0000313" key="5">
    <source>
        <dbReference type="Proteomes" id="UP000253034"/>
    </source>
</evidence>
<dbReference type="InterPro" id="IPR049784">
    <property type="entry name" value="ChvE-like"/>
</dbReference>
<dbReference type="PANTHER" id="PTHR30036:SF1">
    <property type="entry name" value="D-XYLOSE-BINDING PERIPLASMIC PROTEIN"/>
    <property type="match status" value="1"/>
</dbReference>
<feature type="domain" description="Periplasmic binding protein" evidence="3">
    <location>
        <begin position="35"/>
        <end position="312"/>
    </location>
</feature>
<organism evidence="4 5">
    <name type="scientific">Anaerobacterium chartisolvens</name>
    <dbReference type="NCBI Taxonomy" id="1297424"/>
    <lineage>
        <taxon>Bacteria</taxon>
        <taxon>Bacillati</taxon>
        <taxon>Bacillota</taxon>
        <taxon>Clostridia</taxon>
        <taxon>Eubacteriales</taxon>
        <taxon>Oscillospiraceae</taxon>
        <taxon>Anaerobacterium</taxon>
    </lineage>
</organism>
<accession>A0A369BB20</accession>
<evidence type="ECO:0000313" key="4">
    <source>
        <dbReference type="EMBL" id="RCX16874.1"/>
    </source>
</evidence>
<comment type="caution">
    <text evidence="4">The sequence shown here is derived from an EMBL/GenBank/DDBJ whole genome shotgun (WGS) entry which is preliminary data.</text>
</comment>
<keyword evidence="2" id="KW-0732">Signal</keyword>
<reference evidence="4 5" key="1">
    <citation type="submission" date="2018-07" db="EMBL/GenBank/DDBJ databases">
        <title>Genomic Encyclopedia of Type Strains, Phase IV (KMG-IV): sequencing the most valuable type-strain genomes for metagenomic binning, comparative biology and taxonomic classification.</title>
        <authorList>
            <person name="Goeker M."/>
        </authorList>
    </citation>
    <scope>NUCLEOTIDE SEQUENCE [LARGE SCALE GENOMIC DNA]</scope>
    <source>
        <strain evidence="4 5">DSM 27016</strain>
    </source>
</reference>